<evidence type="ECO:0008006" key="3">
    <source>
        <dbReference type="Google" id="ProtNLM"/>
    </source>
</evidence>
<dbReference type="InterPro" id="IPR003961">
    <property type="entry name" value="FN3_dom"/>
</dbReference>
<dbReference type="SUPFAM" id="SSF49265">
    <property type="entry name" value="Fibronectin type III"/>
    <property type="match status" value="1"/>
</dbReference>
<evidence type="ECO:0000313" key="1">
    <source>
        <dbReference type="EMBL" id="EAG9354859.1"/>
    </source>
</evidence>
<dbReference type="AlphaFoldDB" id="A0A823IRN0"/>
<proteinExistence type="predicted"/>
<dbReference type="Gene3D" id="2.60.40.10">
    <property type="entry name" value="Immunoglobulins"/>
    <property type="match status" value="1"/>
</dbReference>
<evidence type="ECO:0000313" key="2">
    <source>
        <dbReference type="Proteomes" id="UP000524387"/>
    </source>
</evidence>
<dbReference type="CDD" id="cd00063">
    <property type="entry name" value="FN3"/>
    <property type="match status" value="1"/>
</dbReference>
<dbReference type="Proteomes" id="UP000524387">
    <property type="component" value="Unassembled WGS sequence"/>
</dbReference>
<name>A0A823IRN0_LISMN</name>
<comment type="caution">
    <text evidence="1">The sequence shown here is derived from an EMBL/GenBank/DDBJ whole genome shotgun (WGS) entry which is preliminary data.</text>
</comment>
<protein>
    <recommendedName>
        <fullName evidence="3">Fibronectin type III domain-containing protein</fullName>
    </recommendedName>
</protein>
<dbReference type="InterPro" id="IPR013783">
    <property type="entry name" value="Ig-like_fold"/>
</dbReference>
<sequence length="119" mass="12877">MLLLLNPNAPRKVTNVKSTNITPTGADISWNSVTGANSYVIRYGVDGQTNDRLHYSETASFTLDDAVFAGELAGLKVNVYIQAFEKIYTGADEIAKANAAMVDNADVWSNVCTIDFPSK</sequence>
<organism evidence="1 2">
    <name type="scientific">Listeria monocytogenes</name>
    <dbReference type="NCBI Taxonomy" id="1639"/>
    <lineage>
        <taxon>Bacteria</taxon>
        <taxon>Bacillati</taxon>
        <taxon>Bacillota</taxon>
        <taxon>Bacilli</taxon>
        <taxon>Bacillales</taxon>
        <taxon>Listeriaceae</taxon>
        <taxon>Listeria</taxon>
    </lineage>
</organism>
<accession>A0A823IRN0</accession>
<gene>
    <name evidence="1" type="ORF">CW895_13755</name>
</gene>
<dbReference type="EMBL" id="AABEKN010000006">
    <property type="protein sequence ID" value="EAG9354859.1"/>
    <property type="molecule type" value="Genomic_DNA"/>
</dbReference>
<reference evidence="1 2" key="1">
    <citation type="submission" date="2019-04" db="EMBL/GenBank/DDBJ databases">
        <authorList>
            <consortium name="GenomeTrakr network: Whole genome sequencing for foodborne pathogen traceback"/>
        </authorList>
    </citation>
    <scope>NUCLEOTIDE SEQUENCE [LARGE SCALE GENOMIC DNA]</scope>
    <source>
        <strain evidence="1 2">CFSAN072502</strain>
    </source>
</reference>
<dbReference type="RefSeq" id="WP_070033929.1">
    <property type="nucleotide sequence ID" value="NZ_CP090057.1"/>
</dbReference>
<dbReference type="InterPro" id="IPR036116">
    <property type="entry name" value="FN3_sf"/>
</dbReference>